<sequence length="299" mass="33651">MLFLDPVLHAALKALSTVYQQTLHQESTPLALSLRHLKVAAGTGAKWQDQLRPNSLHFVLNLRGEGLVMAPGTRLTLLPSTLAIFTIGENPGQAIATRFEGSEGHDFLVLSLESQSLGRLFRAPIPLVEKNLGFLRRWSSREEQFYQDLINPPVAEVARHAWFQAKILELLSLHLFHEPHRREPLFCSQLKQKAHRYTRHALELLQGRLDEPLDLSNLAKDVGCAPHYLSRLVKQDTGKTLSLHLRAFRVERAAELLGTNQYNVTEVAMEVGYNSLSHFSKAFVEEQGLTPSAFLKRSA</sequence>
<proteinExistence type="predicted"/>
<evidence type="ECO:0000313" key="6">
    <source>
        <dbReference type="Proteomes" id="UP000604083"/>
    </source>
</evidence>
<dbReference type="InterPro" id="IPR018060">
    <property type="entry name" value="HTH_AraC"/>
</dbReference>
<dbReference type="InterPro" id="IPR009057">
    <property type="entry name" value="Homeodomain-like_sf"/>
</dbReference>
<evidence type="ECO:0000256" key="3">
    <source>
        <dbReference type="ARBA" id="ARBA00023163"/>
    </source>
</evidence>
<organism evidence="5 6">
    <name type="scientific">Roseibacillus ishigakijimensis</name>
    <dbReference type="NCBI Taxonomy" id="454146"/>
    <lineage>
        <taxon>Bacteria</taxon>
        <taxon>Pseudomonadati</taxon>
        <taxon>Verrucomicrobiota</taxon>
        <taxon>Verrucomicrobiia</taxon>
        <taxon>Verrucomicrobiales</taxon>
        <taxon>Verrucomicrobiaceae</taxon>
        <taxon>Roseibacillus</taxon>
    </lineage>
</organism>
<dbReference type="RefSeq" id="WP_377174432.1">
    <property type="nucleotide sequence ID" value="NZ_JBHUJA010000033.1"/>
</dbReference>
<comment type="caution">
    <text evidence="5">The sequence shown here is derived from an EMBL/GenBank/DDBJ whole genome shotgun (WGS) entry which is preliminary data.</text>
</comment>
<dbReference type="Pfam" id="PF12833">
    <property type="entry name" value="HTH_18"/>
    <property type="match status" value="1"/>
</dbReference>
<dbReference type="AlphaFoldDB" id="A0A934RQJ9"/>
<feature type="domain" description="HTH araC/xylS-type" evidence="4">
    <location>
        <begin position="199"/>
        <end position="297"/>
    </location>
</feature>
<keyword evidence="2" id="KW-0238">DNA-binding</keyword>
<accession>A0A934RQJ9</accession>
<dbReference type="EMBL" id="JAENIO010000013">
    <property type="protein sequence ID" value="MBK1833771.1"/>
    <property type="molecule type" value="Genomic_DNA"/>
</dbReference>
<name>A0A934RQJ9_9BACT</name>
<dbReference type="InterPro" id="IPR020449">
    <property type="entry name" value="Tscrpt_reg_AraC-type_HTH"/>
</dbReference>
<reference evidence="5" key="1">
    <citation type="submission" date="2021-01" db="EMBL/GenBank/DDBJ databases">
        <title>Modified the classification status of verrucomicrobia.</title>
        <authorList>
            <person name="Feng X."/>
        </authorList>
    </citation>
    <scope>NUCLEOTIDE SEQUENCE</scope>
    <source>
        <strain evidence="5">KCTC 12986</strain>
    </source>
</reference>
<dbReference type="GO" id="GO:0003700">
    <property type="term" value="F:DNA-binding transcription factor activity"/>
    <property type="evidence" value="ECO:0007669"/>
    <property type="project" value="InterPro"/>
</dbReference>
<evidence type="ECO:0000256" key="1">
    <source>
        <dbReference type="ARBA" id="ARBA00023015"/>
    </source>
</evidence>
<dbReference type="SMART" id="SM00342">
    <property type="entry name" value="HTH_ARAC"/>
    <property type="match status" value="1"/>
</dbReference>
<evidence type="ECO:0000259" key="4">
    <source>
        <dbReference type="PROSITE" id="PS01124"/>
    </source>
</evidence>
<dbReference type="PANTHER" id="PTHR43280">
    <property type="entry name" value="ARAC-FAMILY TRANSCRIPTIONAL REGULATOR"/>
    <property type="match status" value="1"/>
</dbReference>
<keyword evidence="3" id="KW-0804">Transcription</keyword>
<keyword evidence="1" id="KW-0805">Transcription regulation</keyword>
<dbReference type="Proteomes" id="UP000604083">
    <property type="component" value="Unassembled WGS sequence"/>
</dbReference>
<protein>
    <submittedName>
        <fullName evidence="5">Helix-turn-helix transcriptional regulator</fullName>
    </submittedName>
</protein>
<gene>
    <name evidence="5" type="ORF">JIN78_06830</name>
</gene>
<dbReference type="GO" id="GO:0043565">
    <property type="term" value="F:sequence-specific DNA binding"/>
    <property type="evidence" value="ECO:0007669"/>
    <property type="project" value="InterPro"/>
</dbReference>
<dbReference type="InterPro" id="IPR018062">
    <property type="entry name" value="HTH_AraC-typ_CS"/>
</dbReference>
<evidence type="ECO:0000256" key="2">
    <source>
        <dbReference type="ARBA" id="ARBA00023125"/>
    </source>
</evidence>
<dbReference type="PROSITE" id="PS01124">
    <property type="entry name" value="HTH_ARAC_FAMILY_2"/>
    <property type="match status" value="1"/>
</dbReference>
<dbReference type="PROSITE" id="PS00041">
    <property type="entry name" value="HTH_ARAC_FAMILY_1"/>
    <property type="match status" value="1"/>
</dbReference>
<dbReference type="SUPFAM" id="SSF46689">
    <property type="entry name" value="Homeodomain-like"/>
    <property type="match status" value="1"/>
</dbReference>
<keyword evidence="6" id="KW-1185">Reference proteome</keyword>
<dbReference type="Gene3D" id="1.10.10.60">
    <property type="entry name" value="Homeodomain-like"/>
    <property type="match status" value="2"/>
</dbReference>
<dbReference type="PANTHER" id="PTHR43280:SF2">
    <property type="entry name" value="HTH-TYPE TRANSCRIPTIONAL REGULATOR EXSA"/>
    <property type="match status" value="1"/>
</dbReference>
<dbReference type="PRINTS" id="PR00032">
    <property type="entry name" value="HTHARAC"/>
</dbReference>
<evidence type="ECO:0000313" key="5">
    <source>
        <dbReference type="EMBL" id="MBK1833771.1"/>
    </source>
</evidence>